<keyword evidence="1" id="KW-0812">Transmembrane</keyword>
<keyword evidence="1" id="KW-1133">Transmembrane helix</keyword>
<proteinExistence type="predicted"/>
<gene>
    <name evidence="2" type="ORF">SVUK_LOCUS135</name>
</gene>
<dbReference type="OrthoDB" id="5870921at2759"/>
<dbReference type="Proteomes" id="UP000270094">
    <property type="component" value="Unassembled WGS sequence"/>
</dbReference>
<evidence type="ECO:0000313" key="3">
    <source>
        <dbReference type="Proteomes" id="UP000270094"/>
    </source>
</evidence>
<feature type="transmembrane region" description="Helical" evidence="1">
    <location>
        <begin position="170"/>
        <end position="192"/>
    </location>
</feature>
<evidence type="ECO:0000313" key="2">
    <source>
        <dbReference type="EMBL" id="VDM65137.1"/>
    </source>
</evidence>
<dbReference type="AlphaFoldDB" id="A0A3P7IKT1"/>
<feature type="transmembrane region" description="Helical" evidence="1">
    <location>
        <begin position="212"/>
        <end position="231"/>
    </location>
</feature>
<feature type="transmembrane region" description="Helical" evidence="1">
    <location>
        <begin position="243"/>
        <end position="264"/>
    </location>
</feature>
<dbReference type="EMBL" id="UYYB01000188">
    <property type="protein sequence ID" value="VDM65137.1"/>
    <property type="molecule type" value="Genomic_DNA"/>
</dbReference>
<keyword evidence="1" id="KW-0472">Membrane</keyword>
<protein>
    <submittedName>
        <fullName evidence="2">Uncharacterized protein</fullName>
    </submittedName>
</protein>
<evidence type="ECO:0000256" key="1">
    <source>
        <dbReference type="SAM" id="Phobius"/>
    </source>
</evidence>
<accession>A0A3P7IKT1</accession>
<reference evidence="2 3" key="1">
    <citation type="submission" date="2018-11" db="EMBL/GenBank/DDBJ databases">
        <authorList>
            <consortium name="Pathogen Informatics"/>
        </authorList>
    </citation>
    <scope>NUCLEOTIDE SEQUENCE [LARGE SCALE GENOMIC DNA]</scope>
</reference>
<name>A0A3P7IKT1_STRVU</name>
<organism evidence="2 3">
    <name type="scientific">Strongylus vulgaris</name>
    <name type="common">Blood worm</name>
    <dbReference type="NCBI Taxonomy" id="40348"/>
    <lineage>
        <taxon>Eukaryota</taxon>
        <taxon>Metazoa</taxon>
        <taxon>Ecdysozoa</taxon>
        <taxon>Nematoda</taxon>
        <taxon>Chromadorea</taxon>
        <taxon>Rhabditida</taxon>
        <taxon>Rhabditina</taxon>
        <taxon>Rhabditomorpha</taxon>
        <taxon>Strongyloidea</taxon>
        <taxon>Strongylidae</taxon>
        <taxon>Strongylus</taxon>
    </lineage>
</organism>
<keyword evidence="3" id="KW-1185">Reference proteome</keyword>
<sequence length="293" mass="32229">MLVQNTNGSKLDFLGENLGFTSRSLDCSTLKRIGLVDTGENFVIGCVATNNVRNSICIRTGDIRKNNHEASHAFATIYRNHKLFVGSKQYNIHKSTKTLAFKRVWHHTARGRDNLTTEGNKEIPAPSPCVEQIAPADESPVMSGTIIGKAAALNDPNVCDKLLMGLGYTVNALSIISLLFLSIVYACAYWPTVGGNQFLLYLRDYTPTQRNFVSLSHKVSMLLFYVLFTIFSDKKISGEGCSVFASLSYTLLMSSVFLTIFQALQVTTAFATTGKCMEVMVLPSTAVFISFSE</sequence>